<dbReference type="PROSITE" id="PS00086">
    <property type="entry name" value="CYTOCHROME_P450"/>
    <property type="match status" value="1"/>
</dbReference>
<sequence length="490" mass="55629">MAFSWIVVLFTVAAATLAFVFYFQGRWTLSTGRLNHATPPALKQKDRLLGFKLLQEIGRQSKEGVYLVNAQKRFEETGYTFSMVLAGSTIIQTAEPENIKAVLGERQPDFDSGSVRFWSAEPLLGKGIFTSDGATWVHSRALLKPCFSTRDASDLPLFETHLQRLFARLPASEKVIDLQPLFFQLSMDVSTVSLLGESTNCLLGNPQGEEFARAFEFCSTEIMTRVRMGKLMFLHRSRKFKDMCSVCHRFADQFVQKALQAEKMGSDDHQKKRSVLDELITQTRDPLELRSQLLHLLLAGRDTTASVLSSLFFVLAKRPDVWQRVREEVSRYDTATPSHEQLKECKYLGHVLKEVLRLYPVIVSNSRMANKDTLLPRGGGQGHDPILVKKGQIVAYNYYVLHRRTDLFGEDAASFRPERWETARPRWSYLPFGGGPRICIGQQFAQTEVLYTLFRFAQTFASMRSVDPGDWEEKISITCTVQNGVKIVLS</sequence>
<dbReference type="InterPro" id="IPR047146">
    <property type="entry name" value="Cyt_P450_E_CYP52_fungi"/>
</dbReference>
<comment type="cofactor">
    <cofactor evidence="1">
        <name>heme</name>
        <dbReference type="ChEBI" id="CHEBI:30413"/>
    </cofactor>
</comment>
<keyword evidence="7" id="KW-0349">Heme</keyword>
<comment type="caution">
    <text evidence="8">The sequence shown here is derived from an EMBL/GenBank/DDBJ whole genome shotgun (WGS) entry which is preliminary data.</text>
</comment>
<proteinExistence type="inferred from homology"/>
<accession>A0A9P4QL98</accession>
<evidence type="ECO:0000256" key="3">
    <source>
        <dbReference type="ARBA" id="ARBA00022723"/>
    </source>
</evidence>
<organism evidence="8 9">
    <name type="scientific">Polyplosphaeria fusca</name>
    <dbReference type="NCBI Taxonomy" id="682080"/>
    <lineage>
        <taxon>Eukaryota</taxon>
        <taxon>Fungi</taxon>
        <taxon>Dikarya</taxon>
        <taxon>Ascomycota</taxon>
        <taxon>Pezizomycotina</taxon>
        <taxon>Dothideomycetes</taxon>
        <taxon>Pleosporomycetidae</taxon>
        <taxon>Pleosporales</taxon>
        <taxon>Tetraplosphaeriaceae</taxon>
        <taxon>Polyplosphaeria</taxon>
    </lineage>
</organism>
<dbReference type="AlphaFoldDB" id="A0A9P4QL98"/>
<keyword evidence="5 7" id="KW-0408">Iron</keyword>
<dbReference type="InterPro" id="IPR001128">
    <property type="entry name" value="Cyt_P450"/>
</dbReference>
<dbReference type="PANTHER" id="PTHR24287">
    <property type="entry name" value="P450, PUTATIVE (EUROFUNG)-RELATED"/>
    <property type="match status" value="1"/>
</dbReference>
<dbReference type="GO" id="GO:0016712">
    <property type="term" value="F:oxidoreductase activity, acting on paired donors, with incorporation or reduction of molecular oxygen, reduced flavin or flavoprotein as one donor, and incorporation of one atom of oxygen"/>
    <property type="evidence" value="ECO:0007669"/>
    <property type="project" value="InterPro"/>
</dbReference>
<keyword evidence="6 7" id="KW-0503">Monooxygenase</keyword>
<dbReference type="GO" id="GO:0020037">
    <property type="term" value="F:heme binding"/>
    <property type="evidence" value="ECO:0007669"/>
    <property type="project" value="InterPro"/>
</dbReference>
<keyword evidence="3 7" id="KW-0479">Metal-binding</keyword>
<dbReference type="CDD" id="cd11063">
    <property type="entry name" value="CYP52"/>
    <property type="match status" value="1"/>
</dbReference>
<gene>
    <name evidence="8" type="ORF">EJ04DRAFT_596774</name>
</gene>
<keyword evidence="4 7" id="KW-0560">Oxidoreductase</keyword>
<dbReference type="Pfam" id="PF00067">
    <property type="entry name" value="p450"/>
    <property type="match status" value="1"/>
</dbReference>
<comment type="similarity">
    <text evidence="2 7">Belongs to the cytochrome P450 family.</text>
</comment>
<dbReference type="PANTHER" id="PTHR24287:SF17">
    <property type="entry name" value="P450, PUTATIVE (EUROFUNG)-RELATED"/>
    <property type="match status" value="1"/>
</dbReference>
<dbReference type="PRINTS" id="PR01239">
    <property type="entry name" value="EP450IICYP52"/>
</dbReference>
<dbReference type="InterPro" id="IPR036396">
    <property type="entry name" value="Cyt_P450_sf"/>
</dbReference>
<dbReference type="SUPFAM" id="SSF48264">
    <property type="entry name" value="Cytochrome P450"/>
    <property type="match status" value="1"/>
</dbReference>
<protein>
    <submittedName>
        <fullName evidence="8">Cytochrome P450 alkane hydroxylase</fullName>
    </submittedName>
</protein>
<reference evidence="8" key="1">
    <citation type="journal article" date="2020" name="Stud. Mycol.">
        <title>101 Dothideomycetes genomes: a test case for predicting lifestyles and emergence of pathogens.</title>
        <authorList>
            <person name="Haridas S."/>
            <person name="Albert R."/>
            <person name="Binder M."/>
            <person name="Bloem J."/>
            <person name="Labutti K."/>
            <person name="Salamov A."/>
            <person name="Andreopoulos B."/>
            <person name="Baker S."/>
            <person name="Barry K."/>
            <person name="Bills G."/>
            <person name="Bluhm B."/>
            <person name="Cannon C."/>
            <person name="Castanera R."/>
            <person name="Culley D."/>
            <person name="Daum C."/>
            <person name="Ezra D."/>
            <person name="Gonzalez J."/>
            <person name="Henrissat B."/>
            <person name="Kuo A."/>
            <person name="Liang C."/>
            <person name="Lipzen A."/>
            <person name="Lutzoni F."/>
            <person name="Magnuson J."/>
            <person name="Mondo S."/>
            <person name="Nolan M."/>
            <person name="Ohm R."/>
            <person name="Pangilinan J."/>
            <person name="Park H.-J."/>
            <person name="Ramirez L."/>
            <person name="Alfaro M."/>
            <person name="Sun H."/>
            <person name="Tritt A."/>
            <person name="Yoshinaga Y."/>
            <person name="Zwiers L.-H."/>
            <person name="Turgeon B."/>
            <person name="Goodwin S."/>
            <person name="Spatafora J."/>
            <person name="Crous P."/>
            <person name="Grigoriev I."/>
        </authorList>
    </citation>
    <scope>NUCLEOTIDE SEQUENCE</scope>
    <source>
        <strain evidence="8">CBS 125425</strain>
    </source>
</reference>
<dbReference type="Gene3D" id="1.10.630.10">
    <property type="entry name" value="Cytochrome P450"/>
    <property type="match status" value="1"/>
</dbReference>
<evidence type="ECO:0000313" key="9">
    <source>
        <dbReference type="Proteomes" id="UP000799444"/>
    </source>
</evidence>
<keyword evidence="9" id="KW-1185">Reference proteome</keyword>
<evidence type="ECO:0000256" key="2">
    <source>
        <dbReference type="ARBA" id="ARBA00010617"/>
    </source>
</evidence>
<dbReference type="PRINTS" id="PR00385">
    <property type="entry name" value="P450"/>
</dbReference>
<name>A0A9P4QL98_9PLEO</name>
<dbReference type="InterPro" id="IPR002974">
    <property type="entry name" value="Cyt_P450_E_CYP52_ascomycetes"/>
</dbReference>
<evidence type="ECO:0000256" key="1">
    <source>
        <dbReference type="ARBA" id="ARBA00001971"/>
    </source>
</evidence>
<dbReference type="OrthoDB" id="1470350at2759"/>
<dbReference type="InterPro" id="IPR017972">
    <property type="entry name" value="Cyt_P450_CS"/>
</dbReference>
<evidence type="ECO:0000256" key="6">
    <source>
        <dbReference type="ARBA" id="ARBA00023033"/>
    </source>
</evidence>
<dbReference type="GO" id="GO:0005506">
    <property type="term" value="F:iron ion binding"/>
    <property type="evidence" value="ECO:0007669"/>
    <property type="project" value="InterPro"/>
</dbReference>
<evidence type="ECO:0000256" key="7">
    <source>
        <dbReference type="RuleBase" id="RU000461"/>
    </source>
</evidence>
<evidence type="ECO:0000256" key="5">
    <source>
        <dbReference type="ARBA" id="ARBA00023004"/>
    </source>
</evidence>
<evidence type="ECO:0000313" key="8">
    <source>
        <dbReference type="EMBL" id="KAF2726911.1"/>
    </source>
</evidence>
<evidence type="ECO:0000256" key="4">
    <source>
        <dbReference type="ARBA" id="ARBA00023002"/>
    </source>
</evidence>
<dbReference type="EMBL" id="ML996373">
    <property type="protein sequence ID" value="KAF2726911.1"/>
    <property type="molecule type" value="Genomic_DNA"/>
</dbReference>
<dbReference type="Proteomes" id="UP000799444">
    <property type="component" value="Unassembled WGS sequence"/>
</dbReference>